<sequence>MLEYDVACIPEPKLHPFDTGGEPLQLEFIKKLGDGIHSYVWKVRINGNLYALKMFTPEQDPATKAFDDRGGIEGHAARWPYFHAFPKEYRAFARLKEFGQEHLAVTCYGWIELDESYYEFMDRHIDRHAWSGDFYGKMKRYAIVKELLDFKYPFCHHEDMARVFVNRKLAKKMFNGLKTMHNLGIFVGDIKHDNISWGKYVDFSRSWTVPHPFAADPEAFCFEGSPNRDAINLEEMVHGEDGWNIVFPHNKIHDRLLPTRKCARKLRSNKGLSKNEIFGKCIGKWSGHPEDFSYEKAGKLYRRVTGSVYKPGRLKPTERPEPVKFDALAPFGDDDHLSIVVLGREGRNTGLGPGQNLLDCVLMNVERRPLSLATVNHAEQRLVVPSIAVVEDLAEC</sequence>
<protein>
    <recommendedName>
        <fullName evidence="4">Protein kinase domain-containing protein</fullName>
    </recommendedName>
</protein>
<dbReference type="GO" id="GO:0005524">
    <property type="term" value="F:ATP binding"/>
    <property type="evidence" value="ECO:0007669"/>
    <property type="project" value="UniProtKB-UniRule"/>
</dbReference>
<dbReference type="AlphaFoldDB" id="A0AAW0R9B0"/>
<keyword evidence="1" id="KW-0067">ATP-binding</keyword>
<organism evidence="2 3">
    <name type="scientific">Apiospora kogelbergensis</name>
    <dbReference type="NCBI Taxonomy" id="1337665"/>
    <lineage>
        <taxon>Eukaryota</taxon>
        <taxon>Fungi</taxon>
        <taxon>Dikarya</taxon>
        <taxon>Ascomycota</taxon>
        <taxon>Pezizomycotina</taxon>
        <taxon>Sordariomycetes</taxon>
        <taxon>Xylariomycetidae</taxon>
        <taxon>Amphisphaeriales</taxon>
        <taxon>Apiosporaceae</taxon>
        <taxon>Apiospora</taxon>
    </lineage>
</organism>
<dbReference type="Proteomes" id="UP001392437">
    <property type="component" value="Unassembled WGS sequence"/>
</dbReference>
<feature type="binding site" evidence="1">
    <location>
        <position position="53"/>
    </location>
    <ligand>
        <name>ATP</name>
        <dbReference type="ChEBI" id="CHEBI:30616"/>
    </ligand>
</feature>
<evidence type="ECO:0000313" key="2">
    <source>
        <dbReference type="EMBL" id="KAK8130477.1"/>
    </source>
</evidence>
<dbReference type="InterPro" id="IPR011009">
    <property type="entry name" value="Kinase-like_dom_sf"/>
</dbReference>
<keyword evidence="1" id="KW-0547">Nucleotide-binding</keyword>
<keyword evidence="3" id="KW-1185">Reference proteome</keyword>
<dbReference type="InterPro" id="IPR025213">
    <property type="entry name" value="Sim4_Fta2"/>
</dbReference>
<dbReference type="InterPro" id="IPR017441">
    <property type="entry name" value="Protein_kinase_ATP_BS"/>
</dbReference>
<reference evidence="2 3" key="1">
    <citation type="submission" date="2023-01" db="EMBL/GenBank/DDBJ databases">
        <title>Analysis of 21 Apiospora genomes using comparative genomics revels a genus with tremendous synthesis potential of carbohydrate active enzymes and secondary metabolites.</title>
        <authorList>
            <person name="Sorensen T."/>
        </authorList>
    </citation>
    <scope>NUCLEOTIDE SEQUENCE [LARGE SCALE GENOMIC DNA]</scope>
    <source>
        <strain evidence="2 3">CBS 117206</strain>
    </source>
</reference>
<dbReference type="SUPFAM" id="SSF56112">
    <property type="entry name" value="Protein kinase-like (PK-like)"/>
    <property type="match status" value="1"/>
</dbReference>
<name>A0AAW0R9B0_9PEZI</name>
<gene>
    <name evidence="2" type="ORF">PG999_002857</name>
</gene>
<proteinExistence type="predicted"/>
<dbReference type="PROSITE" id="PS00107">
    <property type="entry name" value="PROTEIN_KINASE_ATP"/>
    <property type="match status" value="1"/>
</dbReference>
<comment type="caution">
    <text evidence="2">The sequence shown here is derived from an EMBL/GenBank/DDBJ whole genome shotgun (WGS) entry which is preliminary data.</text>
</comment>
<evidence type="ECO:0000313" key="3">
    <source>
        <dbReference type="Proteomes" id="UP001392437"/>
    </source>
</evidence>
<accession>A0AAW0R9B0</accession>
<evidence type="ECO:0000256" key="1">
    <source>
        <dbReference type="PROSITE-ProRule" id="PRU10141"/>
    </source>
</evidence>
<dbReference type="EMBL" id="JAQQWP010000002">
    <property type="protein sequence ID" value="KAK8130477.1"/>
    <property type="molecule type" value="Genomic_DNA"/>
</dbReference>
<dbReference type="Pfam" id="PF13095">
    <property type="entry name" value="FTA2"/>
    <property type="match status" value="1"/>
</dbReference>
<evidence type="ECO:0008006" key="4">
    <source>
        <dbReference type="Google" id="ProtNLM"/>
    </source>
</evidence>